<feature type="coiled-coil region" evidence="6">
    <location>
        <begin position="310"/>
        <end position="337"/>
    </location>
</feature>
<dbReference type="Proteomes" id="UP000034410">
    <property type="component" value="Chromosome"/>
</dbReference>
<dbReference type="KEGG" id="seds:AAY24_04090"/>
<evidence type="ECO:0000313" key="11">
    <source>
        <dbReference type="Proteomes" id="UP000034410"/>
    </source>
</evidence>
<evidence type="ECO:0000259" key="9">
    <source>
        <dbReference type="Pfam" id="PF17768"/>
    </source>
</evidence>
<evidence type="ECO:0000256" key="3">
    <source>
        <dbReference type="ARBA" id="ARBA00022722"/>
    </source>
</evidence>
<dbReference type="AlphaFoldDB" id="A0A0F7K0J3"/>
<dbReference type="InterPro" id="IPR038763">
    <property type="entry name" value="DHH_sf"/>
</dbReference>
<keyword evidence="4" id="KW-0378">Hydrolase</keyword>
<evidence type="ECO:0000256" key="6">
    <source>
        <dbReference type="SAM" id="Coils"/>
    </source>
</evidence>
<evidence type="ECO:0000259" key="8">
    <source>
        <dbReference type="Pfam" id="PF02272"/>
    </source>
</evidence>
<dbReference type="InterPro" id="IPR003156">
    <property type="entry name" value="DHHA1_dom"/>
</dbReference>
<dbReference type="Gene3D" id="3.90.1640.30">
    <property type="match status" value="1"/>
</dbReference>
<dbReference type="EMBL" id="CP011412">
    <property type="protein sequence ID" value="AKH22036.1"/>
    <property type="molecule type" value="Genomic_DNA"/>
</dbReference>
<dbReference type="GO" id="GO:0008409">
    <property type="term" value="F:5'-3' exonuclease activity"/>
    <property type="evidence" value="ECO:0007669"/>
    <property type="project" value="InterPro"/>
</dbReference>
<feature type="domain" description="DHHA1" evidence="8">
    <location>
        <begin position="354"/>
        <end position="448"/>
    </location>
</feature>
<dbReference type="InterPro" id="IPR041122">
    <property type="entry name" value="RecJ_OB"/>
</dbReference>
<organism evidence="10 11">
    <name type="scientific">Sedimenticola thiotaurini</name>
    <dbReference type="NCBI Taxonomy" id="1543721"/>
    <lineage>
        <taxon>Bacteria</taxon>
        <taxon>Pseudomonadati</taxon>
        <taxon>Pseudomonadota</taxon>
        <taxon>Gammaproteobacteria</taxon>
        <taxon>Chromatiales</taxon>
        <taxon>Sedimenticolaceae</taxon>
        <taxon>Sedimenticola</taxon>
    </lineage>
</organism>
<comment type="similarity">
    <text evidence="1">Belongs to the RecJ family.</text>
</comment>
<dbReference type="Gene3D" id="3.10.310.30">
    <property type="match status" value="1"/>
</dbReference>
<dbReference type="PANTHER" id="PTHR30255:SF2">
    <property type="entry name" value="SINGLE-STRANDED-DNA-SPECIFIC EXONUCLEASE RECJ"/>
    <property type="match status" value="1"/>
</dbReference>
<dbReference type="Pfam" id="PF01368">
    <property type="entry name" value="DHH"/>
    <property type="match status" value="1"/>
</dbReference>
<dbReference type="Pfam" id="PF02272">
    <property type="entry name" value="DHHA1"/>
    <property type="match status" value="1"/>
</dbReference>
<evidence type="ECO:0000259" key="7">
    <source>
        <dbReference type="Pfam" id="PF01368"/>
    </source>
</evidence>
<keyword evidence="3" id="KW-0540">Nuclease</keyword>
<dbReference type="GO" id="GO:0006310">
    <property type="term" value="P:DNA recombination"/>
    <property type="evidence" value="ECO:0007669"/>
    <property type="project" value="InterPro"/>
</dbReference>
<dbReference type="GO" id="GO:0006281">
    <property type="term" value="P:DNA repair"/>
    <property type="evidence" value="ECO:0007669"/>
    <property type="project" value="InterPro"/>
</dbReference>
<dbReference type="SUPFAM" id="SSF64182">
    <property type="entry name" value="DHH phosphoesterases"/>
    <property type="match status" value="1"/>
</dbReference>
<evidence type="ECO:0000256" key="1">
    <source>
        <dbReference type="ARBA" id="ARBA00005915"/>
    </source>
</evidence>
<dbReference type="InterPro" id="IPR004610">
    <property type="entry name" value="RecJ"/>
</dbReference>
<protein>
    <recommendedName>
        <fullName evidence="2">Single-stranded-DNA-specific exonuclease RecJ</fullName>
    </recommendedName>
</protein>
<dbReference type="FunFam" id="3.90.1640.30:FF:000001">
    <property type="entry name" value="Single-stranded-DNA-specific exonuclease RecJ"/>
    <property type="match status" value="1"/>
</dbReference>
<dbReference type="InterPro" id="IPR001667">
    <property type="entry name" value="DDH_dom"/>
</dbReference>
<dbReference type="InterPro" id="IPR051673">
    <property type="entry name" value="SSDNA_exonuclease_RecJ"/>
</dbReference>
<dbReference type="Pfam" id="PF17768">
    <property type="entry name" value="RecJ_OB"/>
    <property type="match status" value="1"/>
</dbReference>
<dbReference type="PATRIC" id="fig|1543721.4.peg.854"/>
<reference evidence="10 11" key="1">
    <citation type="journal article" date="2015" name="Genome Announc.">
        <title>Complete Genome Sequence of Sedimenticola thiotaurini Strain SIP-G1, a Polyphosphate- and Polyhydroxyalkanoate-Accumulating Sulfur-Oxidizing Gammaproteobacterium Isolated from Salt Marsh Sediments.</title>
        <authorList>
            <person name="Flood B.E."/>
            <person name="Jones D.S."/>
            <person name="Bailey J.V."/>
        </authorList>
    </citation>
    <scope>NUCLEOTIDE SEQUENCE [LARGE SCALE GENOMIC DNA]</scope>
    <source>
        <strain evidence="10 11">SIP-G1</strain>
    </source>
</reference>
<keyword evidence="6" id="KW-0175">Coiled coil</keyword>
<gene>
    <name evidence="10" type="ORF">AAY24_04090</name>
</gene>
<dbReference type="PANTHER" id="PTHR30255">
    <property type="entry name" value="SINGLE-STRANDED-DNA-SPECIFIC EXONUCLEASE RECJ"/>
    <property type="match status" value="1"/>
</dbReference>
<evidence type="ECO:0000256" key="4">
    <source>
        <dbReference type="ARBA" id="ARBA00022801"/>
    </source>
</evidence>
<dbReference type="GO" id="GO:0003676">
    <property type="term" value="F:nucleic acid binding"/>
    <property type="evidence" value="ECO:0007669"/>
    <property type="project" value="InterPro"/>
</dbReference>
<evidence type="ECO:0000256" key="2">
    <source>
        <dbReference type="ARBA" id="ARBA00019841"/>
    </source>
</evidence>
<keyword evidence="5 10" id="KW-0269">Exonuclease</keyword>
<evidence type="ECO:0000256" key="5">
    <source>
        <dbReference type="ARBA" id="ARBA00022839"/>
    </source>
</evidence>
<feature type="domain" description="RecJ OB" evidence="9">
    <location>
        <begin position="463"/>
        <end position="565"/>
    </location>
</feature>
<evidence type="ECO:0000313" key="10">
    <source>
        <dbReference type="EMBL" id="AKH22036.1"/>
    </source>
</evidence>
<dbReference type="NCBIfam" id="TIGR00644">
    <property type="entry name" value="recJ"/>
    <property type="match status" value="1"/>
</dbReference>
<proteinExistence type="inferred from homology"/>
<sequence length="571" mass="62212">MVRAPVPGPSTLQLPGVPPLLQRIYAHRGVTSADQLDYSLTALIPPGKLGGSVEAAELIHQVMADNGRILIVADFDADGATSCALAVRSLLAMGATQVNYMVPNRFSDGYGLTAEIAEKALTLQPDLVITVDNGISSLAGVALLRKRGVAVLVTDHHLAGPRLPDANVIVNPNSPDERFPSKHLAGVGVVFYVMMALRARLREQGWFPARGLMEPNLADYLDLVALGTVADVVQLDYNNRILVQQGLARIRAGRCCPLIREILVRSGRALARVAASDLGFVVAPRLNAAGRLDDMSVGIAALLSDSDSRAAETADLLDRLNRERKQIEQEMKEQALEYLDSLELDEQLPYGLCVYQEGWHQGVIGILASRVKDRYQRPVIAFADADGETLKGSARSIDGLHIRDTLESIAVARPELLSKFGGHAMAAGLTLDKSCYPEFCRCFNEAVETELKGRSLTGKLLSDGGLKASELSLGMAEQLSRAGPWGQGFREPLFDDRFEIVRQRVVGERHAKMTLRRGDFADHLEAIAFNQVDALPEKTGVSIQAAYRLSVNEFRGARTLQLMIEYFQVIE</sequence>
<accession>A0A0F7K0J3</accession>
<feature type="domain" description="DDH" evidence="7">
    <location>
        <begin position="68"/>
        <end position="228"/>
    </location>
</feature>
<name>A0A0F7K0J3_9GAMM</name>
<keyword evidence="11" id="KW-1185">Reference proteome</keyword>